<dbReference type="OrthoDB" id="194289at2759"/>
<feature type="transmembrane region" description="Helical" evidence="2">
    <location>
        <begin position="277"/>
        <end position="297"/>
    </location>
</feature>
<comment type="caution">
    <text evidence="3">The sequence shown here is derived from an EMBL/GenBank/DDBJ whole genome shotgun (WGS) entry which is preliminary data.</text>
</comment>
<dbReference type="AlphaFoldDB" id="A0A2N5S7L0"/>
<dbReference type="EMBL" id="PGCJ01001116">
    <property type="protein sequence ID" value="PLW09231.1"/>
    <property type="molecule type" value="Genomic_DNA"/>
</dbReference>
<feature type="compositionally biased region" description="Polar residues" evidence="1">
    <location>
        <begin position="82"/>
        <end position="96"/>
    </location>
</feature>
<dbReference type="InterPro" id="IPR021836">
    <property type="entry name" value="DUF3429"/>
</dbReference>
<dbReference type="STRING" id="200324.A0A2N5S7L0"/>
<gene>
    <name evidence="3" type="ORF">PCANC_22697</name>
</gene>
<proteinExistence type="predicted"/>
<feature type="transmembrane region" description="Helical" evidence="2">
    <location>
        <begin position="129"/>
        <end position="152"/>
    </location>
</feature>
<feature type="transmembrane region" description="Helical" evidence="2">
    <location>
        <begin position="183"/>
        <end position="200"/>
    </location>
</feature>
<evidence type="ECO:0000256" key="2">
    <source>
        <dbReference type="SAM" id="Phobius"/>
    </source>
</evidence>
<feature type="region of interest" description="Disordered" evidence="1">
    <location>
        <begin position="82"/>
        <end position="104"/>
    </location>
</feature>
<dbReference type="PANTHER" id="PTHR15887">
    <property type="entry name" value="TRANSMEMBRANE PROTEIN 69"/>
    <property type="match status" value="1"/>
</dbReference>
<reference evidence="3 4" key="1">
    <citation type="submission" date="2017-11" db="EMBL/GenBank/DDBJ databases">
        <title>De novo assembly and phasing of dikaryotic genomes from two isolates of Puccinia coronata f. sp. avenae, the causal agent of oat crown rust.</title>
        <authorList>
            <person name="Miller M.E."/>
            <person name="Zhang Y."/>
            <person name="Omidvar V."/>
            <person name="Sperschneider J."/>
            <person name="Schwessinger B."/>
            <person name="Raley C."/>
            <person name="Palmer J.M."/>
            <person name="Garnica D."/>
            <person name="Upadhyaya N."/>
            <person name="Rathjen J."/>
            <person name="Taylor J.M."/>
            <person name="Park R.F."/>
            <person name="Dodds P.N."/>
            <person name="Hirsch C.D."/>
            <person name="Kianian S.F."/>
            <person name="Figueroa M."/>
        </authorList>
    </citation>
    <scope>NUCLEOTIDE SEQUENCE [LARGE SCALE GENOMIC DNA]</scope>
    <source>
        <strain evidence="3">12NC29</strain>
    </source>
</reference>
<evidence type="ECO:0000313" key="3">
    <source>
        <dbReference type="EMBL" id="PLW09231.1"/>
    </source>
</evidence>
<accession>A0A2N5S7L0</accession>
<dbReference type="Proteomes" id="UP000235388">
    <property type="component" value="Unassembled WGS sequence"/>
</dbReference>
<keyword evidence="2" id="KW-0472">Membrane</keyword>
<dbReference type="Pfam" id="PF11911">
    <property type="entry name" value="DUF3429"/>
    <property type="match status" value="1"/>
</dbReference>
<name>A0A2N5S7L0_9BASI</name>
<keyword evidence="4" id="KW-1185">Reference proteome</keyword>
<evidence type="ECO:0000313" key="4">
    <source>
        <dbReference type="Proteomes" id="UP000235388"/>
    </source>
</evidence>
<keyword evidence="2" id="KW-1133">Transmembrane helix</keyword>
<evidence type="ECO:0000256" key="1">
    <source>
        <dbReference type="SAM" id="MobiDB-lite"/>
    </source>
</evidence>
<organism evidence="3 4">
    <name type="scientific">Puccinia coronata f. sp. avenae</name>
    <dbReference type="NCBI Taxonomy" id="200324"/>
    <lineage>
        <taxon>Eukaryota</taxon>
        <taxon>Fungi</taxon>
        <taxon>Dikarya</taxon>
        <taxon>Basidiomycota</taxon>
        <taxon>Pucciniomycotina</taxon>
        <taxon>Pucciniomycetes</taxon>
        <taxon>Pucciniales</taxon>
        <taxon>Pucciniaceae</taxon>
        <taxon>Puccinia</taxon>
    </lineage>
</organism>
<feature type="region of interest" description="Disordered" evidence="1">
    <location>
        <begin position="316"/>
        <end position="342"/>
    </location>
</feature>
<feature type="transmembrane region" description="Helical" evidence="2">
    <location>
        <begin position="221"/>
        <end position="241"/>
    </location>
</feature>
<keyword evidence="2" id="KW-0812">Transmembrane</keyword>
<dbReference type="PANTHER" id="PTHR15887:SF1">
    <property type="entry name" value="TRANSMEMBRANE PROTEIN 69"/>
    <property type="match status" value="1"/>
</dbReference>
<sequence length="371" mass="39966">MRPSLLSLLRSTPLRVTSGASFPCSIITPSLIQISSYRNGSTDSSKYQSIAANLKDISQSARQEAKNNLGTVVDAVSGLKGTTTDHPSHLNLSQQKDQSKETAGDASQGSVIVSNLNFMLRLVQEVPRGALIFGTAGLVPYIATSITTVYLARQAFLADRGLPAKFDVDSALTLLYHNENLQVTYGAVILSALGTIHWGIDFAFRGMRADQAGQPQGTERYWLGAFPVALAWPTLLLPSQLALASQWAAFTLVWYADMLATSWGWTPRWYSTYRFGLTAIVGTSLLVTLGAGSYWSLDGVEYASLSKKLQSIQDDQVSHHNTAEDESVGGGRVQGVMGKDTPIGSVSGEKAFVRITDVAGAKRKQLNKAES</sequence>
<protein>
    <submittedName>
        <fullName evidence="3">Uncharacterized protein</fullName>
    </submittedName>
</protein>